<dbReference type="PANTHER" id="PTHR10359:SF18">
    <property type="entry name" value="ENDONUCLEASE III"/>
    <property type="match status" value="1"/>
</dbReference>
<dbReference type="GO" id="GO:0019104">
    <property type="term" value="F:DNA N-glycosylase activity"/>
    <property type="evidence" value="ECO:0007669"/>
    <property type="project" value="UniProtKB-UniRule"/>
</dbReference>
<dbReference type="Gene3D" id="1.10.340.30">
    <property type="entry name" value="Hypothetical protein, domain 2"/>
    <property type="match status" value="1"/>
</dbReference>
<keyword evidence="5 10" id="KW-0378">Hydrolase</keyword>
<dbReference type="InterPro" id="IPR023170">
    <property type="entry name" value="HhH_base_excis_C"/>
</dbReference>
<dbReference type="GO" id="GO:0140078">
    <property type="term" value="F:class I DNA-(apurinic or apyrimidinic site) endonuclease activity"/>
    <property type="evidence" value="ECO:0007669"/>
    <property type="project" value="UniProtKB-EC"/>
</dbReference>
<reference evidence="12" key="1">
    <citation type="submission" date="2020-04" db="EMBL/GenBank/DDBJ databases">
        <authorList>
            <person name="Zhang T."/>
        </authorList>
    </citation>
    <scope>NUCLEOTIDE SEQUENCE</scope>
    <source>
        <strain evidence="12">HKST-UBA16</strain>
    </source>
</reference>
<keyword evidence="12" id="KW-0540">Nuclease</keyword>
<comment type="caution">
    <text evidence="10">Lacks conserved residue(s) required for the propagation of feature annotation.</text>
</comment>
<comment type="caution">
    <text evidence="12">The sequence shown here is derived from an EMBL/GenBank/DDBJ whole genome shotgun (WGS) entry which is preliminary data.</text>
</comment>
<evidence type="ECO:0000256" key="5">
    <source>
        <dbReference type="ARBA" id="ARBA00022801"/>
    </source>
</evidence>
<keyword evidence="3" id="KW-0479">Metal-binding</keyword>
<dbReference type="GO" id="GO:0006285">
    <property type="term" value="P:base-excision repair, AP site formation"/>
    <property type="evidence" value="ECO:0007669"/>
    <property type="project" value="TreeGrafter"/>
</dbReference>
<evidence type="ECO:0000256" key="4">
    <source>
        <dbReference type="ARBA" id="ARBA00022763"/>
    </source>
</evidence>
<evidence type="ECO:0000256" key="6">
    <source>
        <dbReference type="ARBA" id="ARBA00023004"/>
    </source>
</evidence>
<comment type="similarity">
    <text evidence="1 10">Belongs to the Nth/MutY family.</text>
</comment>
<evidence type="ECO:0000256" key="9">
    <source>
        <dbReference type="ARBA" id="ARBA00023295"/>
    </source>
</evidence>
<evidence type="ECO:0000256" key="2">
    <source>
        <dbReference type="ARBA" id="ARBA00022485"/>
    </source>
</evidence>
<comment type="catalytic activity">
    <reaction evidence="10">
        <text>2'-deoxyribonucleotide-(2'-deoxyribose 5'-phosphate)-2'-deoxyribonucleotide-DNA = a 3'-end 2'-deoxyribonucleotide-(2,3-dehydro-2,3-deoxyribose 5'-phosphate)-DNA + a 5'-end 5'-phospho-2'-deoxyribonucleoside-DNA + H(+)</text>
        <dbReference type="Rhea" id="RHEA:66592"/>
        <dbReference type="Rhea" id="RHEA-COMP:13180"/>
        <dbReference type="Rhea" id="RHEA-COMP:16897"/>
        <dbReference type="Rhea" id="RHEA-COMP:17067"/>
        <dbReference type="ChEBI" id="CHEBI:15378"/>
        <dbReference type="ChEBI" id="CHEBI:136412"/>
        <dbReference type="ChEBI" id="CHEBI:157695"/>
        <dbReference type="ChEBI" id="CHEBI:167181"/>
        <dbReference type="EC" id="4.2.99.18"/>
    </reaction>
</comment>
<feature type="domain" description="HhH-GPD" evidence="11">
    <location>
        <begin position="40"/>
        <end position="188"/>
    </location>
</feature>
<protein>
    <recommendedName>
        <fullName evidence="10">Endonuclease III</fullName>
        <ecNumber evidence="10">4.2.99.18</ecNumber>
    </recommendedName>
    <alternativeName>
        <fullName evidence="10">DNA-(apurinic or apyrimidinic site) lyase</fullName>
    </alternativeName>
</protein>
<evidence type="ECO:0000256" key="8">
    <source>
        <dbReference type="ARBA" id="ARBA00023204"/>
    </source>
</evidence>
<sequence>MNRKEKAQYILHEMEKLFPEAETELKNWENSFQFLVCIVLSAQTTDKQVNKVTKELFKKYPDARGLSQAKLSDVEKFISSINFFRNKAKYIISLAKDIDKKYKGNVPSSVSKLEELAGVGRKSAHVYLNHMYKSNKGIGVDTHIMRVSKRLGLTSEKTPEKIAQDLEKVYPRRDWYKVNSLFVLYGRYYCKARMTKSYCIFKEFCSYCFDK</sequence>
<keyword evidence="9 10" id="KW-0326">Glycosidase</keyword>
<dbReference type="Gene3D" id="1.10.1670.10">
    <property type="entry name" value="Helix-hairpin-Helix base-excision DNA repair enzymes (C-terminal)"/>
    <property type="match status" value="1"/>
</dbReference>
<dbReference type="SMART" id="SM00478">
    <property type="entry name" value="ENDO3c"/>
    <property type="match status" value="1"/>
</dbReference>
<dbReference type="InterPro" id="IPR011257">
    <property type="entry name" value="DNA_glycosylase"/>
</dbReference>
<dbReference type="PANTHER" id="PTHR10359">
    <property type="entry name" value="A/G-SPECIFIC ADENINE GLYCOSYLASE/ENDONUCLEASE III"/>
    <property type="match status" value="1"/>
</dbReference>
<evidence type="ECO:0000256" key="10">
    <source>
        <dbReference type="HAMAP-Rule" id="MF_00942"/>
    </source>
</evidence>
<keyword evidence="12" id="KW-0255">Endonuclease</keyword>
<keyword evidence="8 10" id="KW-0234">DNA repair</keyword>
<dbReference type="Pfam" id="PF00730">
    <property type="entry name" value="HhH-GPD"/>
    <property type="match status" value="1"/>
</dbReference>
<dbReference type="NCBIfam" id="TIGR01083">
    <property type="entry name" value="nth"/>
    <property type="match status" value="1"/>
</dbReference>
<keyword evidence="4 10" id="KW-0227">DNA damage</keyword>
<dbReference type="InterPro" id="IPR005759">
    <property type="entry name" value="Nth"/>
</dbReference>
<evidence type="ECO:0000259" key="11">
    <source>
        <dbReference type="SMART" id="SM00478"/>
    </source>
</evidence>
<evidence type="ECO:0000313" key="12">
    <source>
        <dbReference type="EMBL" id="MCA9374856.1"/>
    </source>
</evidence>
<dbReference type="SUPFAM" id="SSF48150">
    <property type="entry name" value="DNA-glycosylase"/>
    <property type="match status" value="1"/>
</dbReference>
<keyword evidence="10" id="KW-0456">Lyase</keyword>
<comment type="cofactor">
    <cofactor evidence="10">
        <name>[4Fe-4S] cluster</name>
        <dbReference type="ChEBI" id="CHEBI:49883"/>
    </cofactor>
    <text evidence="10">Binds 1 [4Fe-4S] cluster.</text>
</comment>
<evidence type="ECO:0000256" key="3">
    <source>
        <dbReference type="ARBA" id="ARBA00022723"/>
    </source>
</evidence>
<dbReference type="FunFam" id="1.10.340.30:FF:000001">
    <property type="entry name" value="Endonuclease III"/>
    <property type="match status" value="1"/>
</dbReference>
<dbReference type="GO" id="GO:0046872">
    <property type="term" value="F:metal ion binding"/>
    <property type="evidence" value="ECO:0007669"/>
    <property type="project" value="UniProtKB-KW"/>
</dbReference>
<dbReference type="PIRSF" id="PIRSF001435">
    <property type="entry name" value="Nth"/>
    <property type="match status" value="1"/>
</dbReference>
<dbReference type="CDD" id="cd00056">
    <property type="entry name" value="ENDO3c"/>
    <property type="match status" value="1"/>
</dbReference>
<dbReference type="InterPro" id="IPR003265">
    <property type="entry name" value="HhH-GPD_domain"/>
</dbReference>
<comment type="function">
    <text evidence="10">DNA repair enzyme that has both DNA N-glycosylase activity and AP-lyase activity. The DNA N-glycosylase activity releases various damaged pyrimidines from DNA by cleaving the N-glycosidic bond, leaving an AP (apurinic/apyrimidinic) site. The AP-lyase activity cleaves the phosphodiester bond 3' to the AP site by a beta-elimination, leaving a 3'-terminal unsaturated sugar and a product with a terminal 5'-phosphate.</text>
</comment>
<dbReference type="EMBL" id="JAGQLM010000032">
    <property type="protein sequence ID" value="MCA9374856.1"/>
    <property type="molecule type" value="Genomic_DNA"/>
</dbReference>
<evidence type="ECO:0000256" key="7">
    <source>
        <dbReference type="ARBA" id="ARBA00023014"/>
    </source>
</evidence>
<dbReference type="Proteomes" id="UP000748332">
    <property type="component" value="Unassembled WGS sequence"/>
</dbReference>
<keyword evidence="10" id="KW-0238">DNA-binding</keyword>
<name>A0A955HYU0_9BACT</name>
<dbReference type="GO" id="GO:0051539">
    <property type="term" value="F:4 iron, 4 sulfur cluster binding"/>
    <property type="evidence" value="ECO:0007669"/>
    <property type="project" value="UniProtKB-KW"/>
</dbReference>
<dbReference type="EC" id="4.2.99.18" evidence="10"/>
<dbReference type="HAMAP" id="MF_00942">
    <property type="entry name" value="Nth"/>
    <property type="match status" value="1"/>
</dbReference>
<organism evidence="12 13">
    <name type="scientific">Candidatus Dojkabacteria bacterium</name>
    <dbReference type="NCBI Taxonomy" id="2099670"/>
    <lineage>
        <taxon>Bacteria</taxon>
        <taxon>Candidatus Dojkabacteria</taxon>
    </lineage>
</organism>
<reference evidence="12" key="2">
    <citation type="journal article" date="2021" name="Microbiome">
        <title>Successional dynamics and alternative stable states in a saline activated sludge microbial community over 9 years.</title>
        <authorList>
            <person name="Wang Y."/>
            <person name="Ye J."/>
            <person name="Ju F."/>
            <person name="Liu L."/>
            <person name="Boyd J.A."/>
            <person name="Deng Y."/>
            <person name="Parks D.H."/>
            <person name="Jiang X."/>
            <person name="Yin X."/>
            <person name="Woodcroft B.J."/>
            <person name="Tyson G.W."/>
            <person name="Hugenholtz P."/>
            <person name="Polz M.F."/>
            <person name="Zhang T."/>
        </authorList>
    </citation>
    <scope>NUCLEOTIDE SEQUENCE</scope>
    <source>
        <strain evidence="12">HKST-UBA16</strain>
    </source>
</reference>
<accession>A0A955HYU0</accession>
<keyword evidence="6" id="KW-0408">Iron</keyword>
<evidence type="ECO:0000313" key="13">
    <source>
        <dbReference type="Proteomes" id="UP000748332"/>
    </source>
</evidence>
<gene>
    <name evidence="10 12" type="primary">nth</name>
    <name evidence="12" type="ORF">KC622_00835</name>
</gene>
<keyword evidence="7" id="KW-0411">Iron-sulfur</keyword>
<dbReference type="GO" id="GO:0003677">
    <property type="term" value="F:DNA binding"/>
    <property type="evidence" value="ECO:0007669"/>
    <property type="project" value="UniProtKB-UniRule"/>
</dbReference>
<keyword evidence="2" id="KW-0004">4Fe-4S</keyword>
<evidence type="ECO:0000256" key="1">
    <source>
        <dbReference type="ARBA" id="ARBA00008343"/>
    </source>
</evidence>
<proteinExistence type="inferred from homology"/>
<dbReference type="AlphaFoldDB" id="A0A955HYU0"/>